<evidence type="ECO:0000256" key="5">
    <source>
        <dbReference type="RuleBase" id="RU361279"/>
    </source>
</evidence>
<keyword evidence="6" id="KW-0436">Ligase</keyword>
<dbReference type="GO" id="GO:0005524">
    <property type="term" value="F:ATP binding"/>
    <property type="evidence" value="ECO:0007669"/>
    <property type="project" value="UniProtKB-KW"/>
</dbReference>
<evidence type="ECO:0000256" key="1">
    <source>
        <dbReference type="ARBA" id="ARBA00010638"/>
    </source>
</evidence>
<dbReference type="eggNOG" id="COG0212">
    <property type="taxonomic scope" value="Bacteria"/>
</dbReference>
<dbReference type="InterPro" id="IPR037171">
    <property type="entry name" value="NagB/RpiA_transferase-like"/>
</dbReference>
<keyword evidence="2 4" id="KW-0547">Nucleotide-binding</keyword>
<dbReference type="GO" id="GO:0030272">
    <property type="term" value="F:5-formyltetrahydrofolate cyclo-ligase activity"/>
    <property type="evidence" value="ECO:0007669"/>
    <property type="project" value="UniProtKB-EC"/>
</dbReference>
<feature type="binding site" evidence="4">
    <location>
        <position position="57"/>
    </location>
    <ligand>
        <name>substrate</name>
    </ligand>
</feature>
<organism evidence="6 7">
    <name type="scientific">Bifidobacterium subtile</name>
    <dbReference type="NCBI Taxonomy" id="77635"/>
    <lineage>
        <taxon>Bacteria</taxon>
        <taxon>Bacillati</taxon>
        <taxon>Actinomycetota</taxon>
        <taxon>Actinomycetes</taxon>
        <taxon>Bifidobacteriales</taxon>
        <taxon>Bifidobacteriaceae</taxon>
        <taxon>Bifidobacterium</taxon>
    </lineage>
</organism>
<feature type="binding site" evidence="4">
    <location>
        <begin position="146"/>
        <end position="154"/>
    </location>
    <ligand>
        <name>ATP</name>
        <dbReference type="ChEBI" id="CHEBI:30616"/>
    </ligand>
</feature>
<dbReference type="EMBL" id="JGZR01000001">
    <property type="protein sequence ID" value="KFJ05235.1"/>
    <property type="molecule type" value="Genomic_DNA"/>
</dbReference>
<dbReference type="GO" id="GO:0035999">
    <property type="term" value="P:tetrahydrofolate interconversion"/>
    <property type="evidence" value="ECO:0007669"/>
    <property type="project" value="TreeGrafter"/>
</dbReference>
<dbReference type="InterPro" id="IPR002698">
    <property type="entry name" value="FTHF_cligase"/>
</dbReference>
<protein>
    <recommendedName>
        <fullName evidence="5">5-formyltetrahydrofolate cyclo-ligase</fullName>
        <ecNumber evidence="5">6.3.3.2</ecNumber>
    </recommendedName>
</protein>
<evidence type="ECO:0000256" key="4">
    <source>
        <dbReference type="PIRSR" id="PIRSR006806-1"/>
    </source>
</evidence>
<reference evidence="6 7" key="1">
    <citation type="submission" date="2014-03" db="EMBL/GenBank/DDBJ databases">
        <title>Genomics of Bifidobacteria.</title>
        <authorList>
            <person name="Ventura M."/>
            <person name="Milani C."/>
            <person name="Lugli G.A."/>
        </authorList>
    </citation>
    <scope>NUCLEOTIDE SEQUENCE [LARGE SCALE GENOMIC DNA]</scope>
    <source>
        <strain evidence="6 7">LMG 11597</strain>
    </source>
</reference>
<keyword evidence="3 4" id="KW-0067">ATP-binding</keyword>
<dbReference type="PIRSF" id="PIRSF006806">
    <property type="entry name" value="FTHF_cligase"/>
    <property type="match status" value="1"/>
</dbReference>
<dbReference type="NCBIfam" id="TIGR02727">
    <property type="entry name" value="MTHFS_bact"/>
    <property type="match status" value="1"/>
</dbReference>
<accession>A0A087EBT4</accession>
<dbReference type="PANTHER" id="PTHR23407:SF1">
    <property type="entry name" value="5-FORMYLTETRAHYDROFOLATE CYCLO-LIGASE"/>
    <property type="match status" value="1"/>
</dbReference>
<dbReference type="Pfam" id="PF01812">
    <property type="entry name" value="5-FTHF_cyc-lig"/>
    <property type="match status" value="1"/>
</dbReference>
<comment type="cofactor">
    <cofactor evidence="5">
        <name>Mg(2+)</name>
        <dbReference type="ChEBI" id="CHEBI:18420"/>
    </cofactor>
</comment>
<comment type="similarity">
    <text evidence="1 5">Belongs to the 5-formyltetrahydrofolate cyclo-ligase family.</text>
</comment>
<dbReference type="InterPro" id="IPR024185">
    <property type="entry name" value="FTHF_cligase-like_sf"/>
</dbReference>
<evidence type="ECO:0000256" key="2">
    <source>
        <dbReference type="ARBA" id="ARBA00022741"/>
    </source>
</evidence>
<proteinExistence type="inferred from homology"/>
<dbReference type="GO" id="GO:0009396">
    <property type="term" value="P:folic acid-containing compound biosynthetic process"/>
    <property type="evidence" value="ECO:0007669"/>
    <property type="project" value="TreeGrafter"/>
</dbReference>
<evidence type="ECO:0000256" key="3">
    <source>
        <dbReference type="ARBA" id="ARBA00022840"/>
    </source>
</evidence>
<keyword evidence="7" id="KW-1185">Reference proteome</keyword>
<keyword evidence="5" id="KW-0479">Metal-binding</keyword>
<dbReference type="Proteomes" id="UP000029055">
    <property type="component" value="Unassembled WGS sequence"/>
</dbReference>
<sequence>MIMNEVKATKKALRKKALERRRAIGADEFERAGELLAQAALRRVEGLAAHSTVAAYISMGSEIPTLPMIAALQRRGMRVLVPRLGSGLDIGWGEMDDSSALETMPRTASGGIRPREPRGEVLGAEALRDASVVFVPALALDGSNMRLGRGGGWYDRALAQCGPHTRTVAICWPWERTSGPLPREDHDIAVDEALDLGDL</sequence>
<evidence type="ECO:0000313" key="6">
    <source>
        <dbReference type="EMBL" id="KFJ05235.1"/>
    </source>
</evidence>
<comment type="catalytic activity">
    <reaction evidence="5">
        <text>(6S)-5-formyl-5,6,7,8-tetrahydrofolate + ATP = (6R)-5,10-methenyltetrahydrofolate + ADP + phosphate</text>
        <dbReference type="Rhea" id="RHEA:10488"/>
        <dbReference type="ChEBI" id="CHEBI:30616"/>
        <dbReference type="ChEBI" id="CHEBI:43474"/>
        <dbReference type="ChEBI" id="CHEBI:57455"/>
        <dbReference type="ChEBI" id="CHEBI:57457"/>
        <dbReference type="ChEBI" id="CHEBI:456216"/>
        <dbReference type="EC" id="6.3.3.2"/>
    </reaction>
</comment>
<dbReference type="SUPFAM" id="SSF100950">
    <property type="entry name" value="NagB/RpiA/CoA transferase-like"/>
    <property type="match status" value="1"/>
</dbReference>
<gene>
    <name evidence="6" type="ORF">BISU_1353</name>
</gene>
<dbReference type="Gene3D" id="3.40.50.10420">
    <property type="entry name" value="NagB/RpiA/CoA transferase-like"/>
    <property type="match status" value="1"/>
</dbReference>
<dbReference type="PANTHER" id="PTHR23407">
    <property type="entry name" value="ATPASE INHIBITOR/5-FORMYLTETRAHYDROFOLATE CYCLO-LIGASE"/>
    <property type="match status" value="1"/>
</dbReference>
<name>A0A087EBT4_9BIFI</name>
<feature type="binding site" evidence="4">
    <location>
        <begin position="10"/>
        <end position="14"/>
    </location>
    <ligand>
        <name>ATP</name>
        <dbReference type="ChEBI" id="CHEBI:30616"/>
    </ligand>
</feature>
<feature type="binding site" evidence="4">
    <location>
        <position position="62"/>
    </location>
    <ligand>
        <name>substrate</name>
    </ligand>
</feature>
<dbReference type="AlphaFoldDB" id="A0A087EBT4"/>
<dbReference type="GO" id="GO:0046872">
    <property type="term" value="F:metal ion binding"/>
    <property type="evidence" value="ECO:0007669"/>
    <property type="project" value="UniProtKB-KW"/>
</dbReference>
<keyword evidence="5" id="KW-0460">Magnesium</keyword>
<dbReference type="EC" id="6.3.3.2" evidence="5"/>
<dbReference type="STRING" id="77635.BISU_1353"/>
<evidence type="ECO:0000313" key="7">
    <source>
        <dbReference type="Proteomes" id="UP000029055"/>
    </source>
</evidence>
<comment type="caution">
    <text evidence="6">The sequence shown here is derived from an EMBL/GenBank/DDBJ whole genome shotgun (WGS) entry which is preliminary data.</text>
</comment>